<gene>
    <name evidence="1" type="ORF">QGM71_12205</name>
</gene>
<comment type="caution">
    <text evidence="1">The sequence shown here is derived from an EMBL/GenBank/DDBJ whole genome shotgun (WGS) entry which is preliminary data.</text>
</comment>
<name>A0ABU6KHC4_9BACI</name>
<organism evidence="1 2">
    <name type="scientific">Virgibacillus tibetensis</name>
    <dbReference type="NCBI Taxonomy" id="3042313"/>
    <lineage>
        <taxon>Bacteria</taxon>
        <taxon>Bacillati</taxon>
        <taxon>Bacillota</taxon>
        <taxon>Bacilli</taxon>
        <taxon>Bacillales</taxon>
        <taxon>Bacillaceae</taxon>
        <taxon>Virgibacillus</taxon>
    </lineage>
</organism>
<accession>A0ABU6KHC4</accession>
<evidence type="ECO:0000313" key="1">
    <source>
        <dbReference type="EMBL" id="MEC5424254.1"/>
    </source>
</evidence>
<sequence>MNTEQFKKYLSKRYENQRVIGDAVSRCKRVEKFEGDLDIHFEKNQGVSILNKLTYSKRDAGLFIEPKHSISIEGSKGYISKYEGTLSLYRAVNLYFEYKREIIKLIANSH</sequence>
<protein>
    <submittedName>
        <fullName evidence="1">Uncharacterized protein</fullName>
    </submittedName>
</protein>
<keyword evidence="2" id="KW-1185">Reference proteome</keyword>
<proteinExistence type="predicted"/>
<evidence type="ECO:0000313" key="2">
    <source>
        <dbReference type="Proteomes" id="UP001335737"/>
    </source>
</evidence>
<dbReference type="RefSeq" id="WP_327607822.1">
    <property type="nucleotide sequence ID" value="NZ_JARZFX010000005.1"/>
</dbReference>
<reference evidence="1 2" key="1">
    <citation type="journal article" date="2024" name="Int. J. Syst. Evol. Microbiol.">
        <title>Virgibacillus tibetensis sp. nov., isolated from salt lake on the Tibetan Plateau of China.</title>
        <authorList>
            <person name="Phurbu D."/>
            <person name="Liu Z.-X."/>
            <person name="Wang R."/>
            <person name="Zheng Y.-Y."/>
            <person name="Liu H.-C."/>
            <person name="Zhou Y.-G."/>
            <person name="Yu Y.-J."/>
            <person name="Li A.-H."/>
        </authorList>
    </citation>
    <scope>NUCLEOTIDE SEQUENCE [LARGE SCALE GENOMIC DNA]</scope>
    <source>
        <strain evidence="1 2">C22-A2</strain>
    </source>
</reference>
<dbReference type="EMBL" id="JARZFX010000005">
    <property type="protein sequence ID" value="MEC5424254.1"/>
    <property type="molecule type" value="Genomic_DNA"/>
</dbReference>
<dbReference type="Proteomes" id="UP001335737">
    <property type="component" value="Unassembled WGS sequence"/>
</dbReference>